<proteinExistence type="predicted"/>
<dbReference type="GO" id="GO:0071972">
    <property type="term" value="F:peptidoglycan L,D-transpeptidase activity"/>
    <property type="evidence" value="ECO:0007669"/>
    <property type="project" value="TreeGrafter"/>
</dbReference>
<accession>A0A540WVC0</accession>
<dbReference type="EMBL" id="VIFM01000117">
    <property type="protein sequence ID" value="TQF12969.1"/>
    <property type="molecule type" value="Genomic_DNA"/>
</dbReference>
<sequence length="538" mass="55737">MDSEPPAARIRVLLLPPLSRPLAPHMTIRRRLLSAAALLPLALLLGAQEPVQGGASVEAPAASDSGTGANGASQAAASTPTAGPSGPASGSGAGVAISGAGDSGSDPGAHAGGGGTMASPSPAGGEDGGTSAEAEAVAAAAVQGGADAGLTTLVTVPGLLPPTPVPSRLTAPPMAKLQTMPRAADLMARAKLQGERLVVKEKDGHTRALTVDPVLQASLTKILRDYEVPYGAAVVLEPSTGRVLALAEHSQAQPELRGLPYRAVFPAASIFKIVTGSALLEAGVTPTMEECFHGGKRRLTEKHLEDSERDGACYSLALAMGKSANVIFAKLTQKHLTADVLRRMAARFRFNREIDFVVPTDVSLAAVPEDGFALANTGAGFGDVYLSPLHGALLASVAANDGRWVDPVLVEPEQGSLLPPEGERVLTPEAARALTDMLEETVTHGTARGIFRERNFRVDNAVGKTGTLADRNPFRDYSWFVGFAPRDNPRVAVAALIVNDPKWRIRGTWLGREALRLGLERVPAPVELTAPASAAGKH</sequence>
<keyword evidence="4" id="KW-1185">Reference proteome</keyword>
<protein>
    <submittedName>
        <fullName evidence="3">Penicillin-binding protein</fullName>
    </submittedName>
</protein>
<dbReference type="InterPro" id="IPR001460">
    <property type="entry name" value="PCN-bd_Tpept"/>
</dbReference>
<dbReference type="InterPro" id="IPR050515">
    <property type="entry name" value="Beta-lactam/transpept"/>
</dbReference>
<feature type="region of interest" description="Disordered" evidence="1">
    <location>
        <begin position="56"/>
        <end position="132"/>
    </location>
</feature>
<reference evidence="3 4" key="1">
    <citation type="submission" date="2019-06" db="EMBL/GenBank/DDBJ databases">
        <authorList>
            <person name="Livingstone P."/>
            <person name="Whitworth D."/>
        </authorList>
    </citation>
    <scope>NUCLEOTIDE SEQUENCE [LARGE SCALE GENOMIC DNA]</scope>
    <source>
        <strain evidence="3 4">AM401</strain>
    </source>
</reference>
<dbReference type="Proteomes" id="UP000315369">
    <property type="component" value="Unassembled WGS sequence"/>
</dbReference>
<dbReference type="SUPFAM" id="SSF56601">
    <property type="entry name" value="beta-lactamase/transpeptidase-like"/>
    <property type="match status" value="1"/>
</dbReference>
<gene>
    <name evidence="3" type="ORF">FJV41_26230</name>
</gene>
<dbReference type="Gene3D" id="3.40.710.10">
    <property type="entry name" value="DD-peptidase/beta-lactamase superfamily"/>
    <property type="match status" value="1"/>
</dbReference>
<dbReference type="GO" id="GO:0071555">
    <property type="term" value="P:cell wall organization"/>
    <property type="evidence" value="ECO:0007669"/>
    <property type="project" value="TreeGrafter"/>
</dbReference>
<evidence type="ECO:0000313" key="4">
    <source>
        <dbReference type="Proteomes" id="UP000315369"/>
    </source>
</evidence>
<dbReference type="PANTHER" id="PTHR30627">
    <property type="entry name" value="PEPTIDOGLYCAN D,D-TRANSPEPTIDASE"/>
    <property type="match status" value="1"/>
</dbReference>
<dbReference type="InterPro" id="IPR012338">
    <property type="entry name" value="Beta-lactam/transpept-like"/>
</dbReference>
<comment type="caution">
    <text evidence="3">The sequence shown here is derived from an EMBL/GenBank/DDBJ whole genome shotgun (WGS) entry which is preliminary data.</text>
</comment>
<dbReference type="AlphaFoldDB" id="A0A540WVC0"/>
<organism evidence="3 4">
    <name type="scientific">Myxococcus llanfairpwllgwyngyllgogerychwyrndrobwllllantysiliogogogochensis</name>
    <dbReference type="NCBI Taxonomy" id="2590453"/>
    <lineage>
        <taxon>Bacteria</taxon>
        <taxon>Pseudomonadati</taxon>
        <taxon>Myxococcota</taxon>
        <taxon>Myxococcia</taxon>
        <taxon>Myxococcales</taxon>
        <taxon>Cystobacterineae</taxon>
        <taxon>Myxococcaceae</taxon>
        <taxon>Myxococcus</taxon>
    </lineage>
</organism>
<evidence type="ECO:0000256" key="1">
    <source>
        <dbReference type="SAM" id="MobiDB-lite"/>
    </source>
</evidence>
<evidence type="ECO:0000259" key="2">
    <source>
        <dbReference type="Pfam" id="PF00905"/>
    </source>
</evidence>
<feature type="domain" description="Penicillin-binding protein transpeptidase" evidence="2">
    <location>
        <begin position="231"/>
        <end position="501"/>
    </location>
</feature>
<dbReference type="RefSeq" id="WP_141645293.1">
    <property type="nucleotide sequence ID" value="NZ_VIFM01000117.1"/>
</dbReference>
<dbReference type="OrthoDB" id="9811238at2"/>
<dbReference type="GO" id="GO:0005886">
    <property type="term" value="C:plasma membrane"/>
    <property type="evidence" value="ECO:0007669"/>
    <property type="project" value="TreeGrafter"/>
</dbReference>
<name>A0A540WVC0_9BACT</name>
<dbReference type="GO" id="GO:0008658">
    <property type="term" value="F:penicillin binding"/>
    <property type="evidence" value="ECO:0007669"/>
    <property type="project" value="InterPro"/>
</dbReference>
<evidence type="ECO:0000313" key="3">
    <source>
        <dbReference type="EMBL" id="TQF12969.1"/>
    </source>
</evidence>
<dbReference type="PANTHER" id="PTHR30627:SF2">
    <property type="entry name" value="PEPTIDOGLYCAN D,D-TRANSPEPTIDASE MRDA"/>
    <property type="match status" value="1"/>
</dbReference>
<feature type="compositionally biased region" description="Low complexity" evidence="1">
    <location>
        <begin position="71"/>
        <end position="109"/>
    </location>
</feature>
<dbReference type="Pfam" id="PF00905">
    <property type="entry name" value="Transpeptidase"/>
    <property type="match status" value="1"/>
</dbReference>